<dbReference type="Pfam" id="PF01395">
    <property type="entry name" value="PBP_GOBP"/>
    <property type="match status" value="1"/>
</dbReference>
<proteinExistence type="evidence at transcript level"/>
<organism evidence="2">
    <name type="scientific">Cylas formicarius</name>
    <name type="common">Sweet potato weevil</name>
    <name type="synonym">Attelabus formicarius</name>
    <dbReference type="NCBI Taxonomy" id="197179"/>
    <lineage>
        <taxon>Eukaryota</taxon>
        <taxon>Metazoa</taxon>
        <taxon>Ecdysozoa</taxon>
        <taxon>Arthropoda</taxon>
        <taxon>Hexapoda</taxon>
        <taxon>Insecta</taxon>
        <taxon>Pterygota</taxon>
        <taxon>Neoptera</taxon>
        <taxon>Endopterygota</taxon>
        <taxon>Coleoptera</taxon>
        <taxon>Polyphaga</taxon>
        <taxon>Cucujiformia</taxon>
        <taxon>Brentidae</taxon>
        <taxon>Cyladinae</taxon>
        <taxon>Cylas</taxon>
    </lineage>
</organism>
<dbReference type="InterPro" id="IPR036728">
    <property type="entry name" value="PBP_GOBP_sf"/>
</dbReference>
<evidence type="ECO:0000256" key="1">
    <source>
        <dbReference type="SAM" id="SignalP"/>
    </source>
</evidence>
<name>A0A8T9EE73_CYLFO</name>
<sequence length="137" mass="15245">MKSVIVVVVALAAYTLAAPQYTEEYFQVHQECQADDVYRIVDMSVFSQLEFEKIPAKDVQFPSNFNDHMSCMYSKLGLFDDNGDIIVDLAAEKLKTFFSNQNLAPQIVTACGGIANASDDLAETSGLFYLCILDYFA</sequence>
<feature type="signal peptide" evidence="1">
    <location>
        <begin position="1"/>
        <end position="17"/>
    </location>
</feature>
<dbReference type="CDD" id="cd23992">
    <property type="entry name" value="PBP_GOBP"/>
    <property type="match status" value="1"/>
</dbReference>
<protein>
    <submittedName>
        <fullName evidence="2">Odorant binding protein 30</fullName>
    </submittedName>
</protein>
<dbReference type="InterPro" id="IPR006170">
    <property type="entry name" value="PBP/GOBP"/>
</dbReference>
<evidence type="ECO:0000313" key="2">
    <source>
        <dbReference type="EMBL" id="UNA06114.1"/>
    </source>
</evidence>
<dbReference type="Gene3D" id="1.10.238.20">
    <property type="entry name" value="Pheromone/general odorant binding protein domain"/>
    <property type="match status" value="1"/>
</dbReference>
<dbReference type="AlphaFoldDB" id="A0A8T9EE73"/>
<dbReference type="GO" id="GO:0005549">
    <property type="term" value="F:odorant binding"/>
    <property type="evidence" value="ECO:0007669"/>
    <property type="project" value="InterPro"/>
</dbReference>
<gene>
    <name evidence="2" type="primary">OBP30</name>
</gene>
<accession>A0A8T9EE73</accession>
<dbReference type="SUPFAM" id="SSF47565">
    <property type="entry name" value="Insect pheromone/odorant-binding proteins"/>
    <property type="match status" value="1"/>
</dbReference>
<feature type="chain" id="PRO_5035798940" evidence="1">
    <location>
        <begin position="18"/>
        <end position="137"/>
    </location>
</feature>
<dbReference type="EMBL" id="MW091423">
    <property type="protein sequence ID" value="UNA06114.1"/>
    <property type="molecule type" value="mRNA"/>
</dbReference>
<reference evidence="2" key="1">
    <citation type="submission" date="2020-10" db="EMBL/GenBank/DDBJ databases">
        <title>Functional analysis of odorant-binding proteins in sweet potato weevil (Cylas formicarius).</title>
        <authorList>
            <person name="Hua J."/>
            <person name="Huang Y."/>
            <person name="Li H."/>
            <person name="Li Y."/>
            <person name="Wu C."/>
            <person name="Chen T."/>
        </authorList>
    </citation>
    <scope>NUCLEOTIDE SEQUENCE</scope>
</reference>
<keyword evidence="1" id="KW-0732">Signal</keyword>